<dbReference type="PANTHER" id="PTHR10634:SF104">
    <property type="entry name" value="ZINC FINGER A20 AND AN1 DOMAIN-CONTAINING STRESS-ASSOCIATED PROTEIN 2"/>
    <property type="match status" value="1"/>
</dbReference>
<name>A0A426XP31_ENSVE</name>
<dbReference type="SMART" id="SM00154">
    <property type="entry name" value="ZnF_AN1"/>
    <property type="match status" value="1"/>
</dbReference>
<organism evidence="8 9">
    <name type="scientific">Ensete ventricosum</name>
    <name type="common">Abyssinian banana</name>
    <name type="synonym">Musa ensete</name>
    <dbReference type="NCBI Taxonomy" id="4639"/>
    <lineage>
        <taxon>Eukaryota</taxon>
        <taxon>Viridiplantae</taxon>
        <taxon>Streptophyta</taxon>
        <taxon>Embryophyta</taxon>
        <taxon>Tracheophyta</taxon>
        <taxon>Spermatophyta</taxon>
        <taxon>Magnoliopsida</taxon>
        <taxon>Liliopsida</taxon>
        <taxon>Zingiberales</taxon>
        <taxon>Musaceae</taxon>
        <taxon>Ensete</taxon>
    </lineage>
</organism>
<sequence length="273" mass="29837">MNMCSKCHKDMMLKQEQAKLDASSIGNLASGKGPVIITGNADVGTGYLEAKSLSAQVSDESGSIETREAKAEGPNRCNTCRKRVGLTGFRCRCGDLFCSVHRYSDKHDCPFDYQTSAREAIAKANPLATTVPPGAADWMLIFCKVISVQVTLWLQLRLMAVTAVVVPAMLLTACYLGDINVQVSIANRYAVVSCNQFHSLELRSRLLRLPVLLRDRRVDAVITCAHDGVGERHMLALQDEHAIRVRAVPGGCYVDPINGDSHAPPHDEVLTWT</sequence>
<dbReference type="InterPro" id="IPR050652">
    <property type="entry name" value="AN1_A20_ZnFinger"/>
</dbReference>
<evidence type="ECO:0000256" key="3">
    <source>
        <dbReference type="ARBA" id="ARBA00022771"/>
    </source>
</evidence>
<proteinExistence type="predicted"/>
<evidence type="ECO:0000256" key="5">
    <source>
        <dbReference type="ARBA" id="ARBA00023016"/>
    </source>
</evidence>
<reference evidence="8 9" key="1">
    <citation type="journal article" date="2014" name="Agronomy (Basel)">
        <title>A Draft Genome Sequence for Ensete ventricosum, the Drought-Tolerant Tree Against Hunger.</title>
        <authorList>
            <person name="Harrison J."/>
            <person name="Moore K.A."/>
            <person name="Paszkiewicz K."/>
            <person name="Jones T."/>
            <person name="Grant M."/>
            <person name="Ambacheew D."/>
            <person name="Muzemil S."/>
            <person name="Studholme D.J."/>
        </authorList>
    </citation>
    <scope>NUCLEOTIDE SEQUENCE [LARGE SCALE GENOMIC DNA]</scope>
</reference>
<gene>
    <name evidence="8" type="ORF">B296_00050866</name>
</gene>
<evidence type="ECO:0000256" key="4">
    <source>
        <dbReference type="ARBA" id="ARBA00022833"/>
    </source>
</evidence>
<dbReference type="SUPFAM" id="SSF118310">
    <property type="entry name" value="AN1-like Zinc finger"/>
    <property type="match status" value="1"/>
</dbReference>
<keyword evidence="3 6" id="KW-0863">Zinc-finger</keyword>
<dbReference type="EMBL" id="AMZH03018783">
    <property type="protein sequence ID" value="RRT41182.1"/>
    <property type="molecule type" value="Genomic_DNA"/>
</dbReference>
<keyword evidence="4" id="KW-0862">Zinc</keyword>
<comment type="caution">
    <text evidence="8">The sequence shown here is derived from an EMBL/GenBank/DDBJ whole genome shotgun (WGS) entry which is preliminary data.</text>
</comment>
<dbReference type="PROSITE" id="PS51039">
    <property type="entry name" value="ZF_AN1"/>
    <property type="match status" value="1"/>
</dbReference>
<protein>
    <recommendedName>
        <fullName evidence="7">AN1-type domain-containing protein</fullName>
    </recommendedName>
</protein>
<dbReference type="Gene3D" id="4.10.1110.10">
    <property type="entry name" value="AN1-like Zinc finger"/>
    <property type="match status" value="1"/>
</dbReference>
<dbReference type="FunFam" id="4.10.1110.10:FF:000001">
    <property type="entry name" value="Zinc finger AN1-type containing 6"/>
    <property type="match status" value="1"/>
</dbReference>
<dbReference type="InterPro" id="IPR035896">
    <property type="entry name" value="AN1-like_Znf"/>
</dbReference>
<dbReference type="InterPro" id="IPR000058">
    <property type="entry name" value="Znf_AN1"/>
</dbReference>
<evidence type="ECO:0000313" key="9">
    <source>
        <dbReference type="Proteomes" id="UP000287651"/>
    </source>
</evidence>
<accession>A0A426XP31</accession>
<evidence type="ECO:0000256" key="2">
    <source>
        <dbReference type="ARBA" id="ARBA00022723"/>
    </source>
</evidence>
<keyword evidence="2" id="KW-0479">Metal-binding</keyword>
<feature type="non-terminal residue" evidence="8">
    <location>
        <position position="273"/>
    </location>
</feature>
<dbReference type="Pfam" id="PF01428">
    <property type="entry name" value="zf-AN1"/>
    <property type="match status" value="1"/>
</dbReference>
<dbReference type="AlphaFoldDB" id="A0A426XP31"/>
<feature type="domain" description="AN1-type" evidence="7">
    <location>
        <begin position="71"/>
        <end position="117"/>
    </location>
</feature>
<dbReference type="PANTHER" id="PTHR10634">
    <property type="entry name" value="AN1-TYPE ZINC FINGER PROTEIN"/>
    <property type="match status" value="1"/>
</dbReference>
<keyword evidence="5" id="KW-0346">Stress response</keyword>
<evidence type="ECO:0000259" key="7">
    <source>
        <dbReference type="PROSITE" id="PS51039"/>
    </source>
</evidence>
<evidence type="ECO:0000256" key="6">
    <source>
        <dbReference type="PROSITE-ProRule" id="PRU00449"/>
    </source>
</evidence>
<dbReference type="Proteomes" id="UP000287651">
    <property type="component" value="Unassembled WGS sequence"/>
</dbReference>
<dbReference type="GO" id="GO:0008270">
    <property type="term" value="F:zinc ion binding"/>
    <property type="evidence" value="ECO:0007669"/>
    <property type="project" value="UniProtKB-KW"/>
</dbReference>
<evidence type="ECO:0000256" key="1">
    <source>
        <dbReference type="ARBA" id="ARBA00003732"/>
    </source>
</evidence>
<evidence type="ECO:0000313" key="8">
    <source>
        <dbReference type="EMBL" id="RRT41182.1"/>
    </source>
</evidence>
<comment type="function">
    <text evidence="1">May be involved in environmental stress response.</text>
</comment>